<dbReference type="STRING" id="745820.SAMN04488053_103255"/>
<organism evidence="2 3">
    <name type="scientific">Alkalicoccus daliensis</name>
    <dbReference type="NCBI Taxonomy" id="745820"/>
    <lineage>
        <taxon>Bacteria</taxon>
        <taxon>Bacillati</taxon>
        <taxon>Bacillota</taxon>
        <taxon>Bacilli</taxon>
        <taxon>Bacillales</taxon>
        <taxon>Bacillaceae</taxon>
        <taxon>Alkalicoccus</taxon>
    </lineage>
</organism>
<dbReference type="AlphaFoldDB" id="A0A1H0E9T3"/>
<dbReference type="OrthoDB" id="1296974at2"/>
<evidence type="ECO:0000313" key="3">
    <source>
        <dbReference type="Proteomes" id="UP000198778"/>
    </source>
</evidence>
<protein>
    <recommendedName>
        <fullName evidence="1">Restriction endonuclease type II NgoFVII C-terminal B3-like DNA-binding domain-containing protein</fullName>
    </recommendedName>
</protein>
<gene>
    <name evidence="2" type="ORF">SAMN04488053_103255</name>
</gene>
<feature type="domain" description="Restriction endonuclease type II NgoFVII C-terminal B3-like DNA-binding" evidence="1">
    <location>
        <begin position="235"/>
        <end position="366"/>
    </location>
</feature>
<dbReference type="EMBL" id="FNIL01000003">
    <property type="protein sequence ID" value="SDN79056.1"/>
    <property type="molecule type" value="Genomic_DNA"/>
</dbReference>
<reference evidence="3" key="1">
    <citation type="submission" date="2016-10" db="EMBL/GenBank/DDBJ databases">
        <authorList>
            <person name="Varghese N."/>
            <person name="Submissions S."/>
        </authorList>
    </citation>
    <scope>NUCLEOTIDE SEQUENCE [LARGE SCALE GENOMIC DNA]</scope>
    <source>
        <strain evidence="3">CGMCC 1.10369</strain>
    </source>
</reference>
<dbReference type="InterPro" id="IPR048923">
    <property type="entry name" value="RE_NgoFVII_C"/>
</dbReference>
<evidence type="ECO:0000259" key="1">
    <source>
        <dbReference type="Pfam" id="PF20731"/>
    </source>
</evidence>
<evidence type="ECO:0000313" key="2">
    <source>
        <dbReference type="EMBL" id="SDN79056.1"/>
    </source>
</evidence>
<dbReference type="RefSeq" id="WP_090842289.1">
    <property type="nucleotide sequence ID" value="NZ_FNIL01000003.1"/>
</dbReference>
<proteinExistence type="predicted"/>
<name>A0A1H0E9T3_9BACI</name>
<dbReference type="Proteomes" id="UP000198778">
    <property type="component" value="Unassembled WGS sequence"/>
</dbReference>
<sequence length="389" mass="45352">MFINSQPNENQSEYIELLRLVGSLSNMFSESPVPYLYYRAAENIFCKAFGAENLSRGDVSADASFENLGIGLKTFLHKNGNTLQKVAEFNRGASDYQSQDSRDIVKTISSQRNERIKFTMRAHDLDEMIYHLVTREEMGFNIYEERMDLVDINNIRGIINKGNNIYFHDGIHKYKFDKSKSTLSKRFITKTPINRFEVSILSDPYELILQSSDQTIVSERREETYEQIYLPLYSTKSSKKEVQQGAGLNQWNAKGRPRHQDEIYIPIPKWIHNSFPDFFPYNLKAYQDAKRNNTSYESKPFKLELPNGKELTSKICQENGKALMSNPNRELGNWLLRHVLQVNPRELVTYDMLETIGIDSVIVSKINQFHYRIDFAAINSYENFEEEYK</sequence>
<dbReference type="Pfam" id="PF20731">
    <property type="entry name" value="RE_NgoFVII_C"/>
    <property type="match status" value="1"/>
</dbReference>
<accession>A0A1H0E9T3</accession>
<keyword evidence="3" id="KW-1185">Reference proteome</keyword>